<dbReference type="InterPro" id="IPR002481">
    <property type="entry name" value="FUR"/>
</dbReference>
<keyword evidence="7 11" id="KW-0862">Zinc</keyword>
<evidence type="ECO:0000256" key="10">
    <source>
        <dbReference type="ARBA" id="ARBA00023163"/>
    </source>
</evidence>
<evidence type="ECO:0000256" key="4">
    <source>
        <dbReference type="ARBA" id="ARBA00022490"/>
    </source>
</evidence>
<comment type="subcellular location">
    <subcellularLocation>
        <location evidence="1 11">Cytoplasm</location>
    </subcellularLocation>
</comment>
<evidence type="ECO:0000256" key="3">
    <source>
        <dbReference type="ARBA" id="ARBA00020910"/>
    </source>
</evidence>
<dbReference type="CDD" id="cd07153">
    <property type="entry name" value="Fur_like"/>
    <property type="match status" value="1"/>
</dbReference>
<keyword evidence="10 11" id="KW-0804">Transcription</keyword>
<dbReference type="GO" id="GO:0005737">
    <property type="term" value="C:cytoplasm"/>
    <property type="evidence" value="ECO:0007669"/>
    <property type="project" value="UniProtKB-SubCell"/>
</dbReference>
<protein>
    <recommendedName>
        <fullName evidence="3 11">Ferric uptake regulation protein</fullName>
    </recommendedName>
</protein>
<sequence length="150" mass="16256">MGGSQSGTWVNSMERTSSVARDLRAVGLRPTEQRIALFNLLFAGGHRHVTAEELHAEVLAHGISLSVATVYNALNDFTVAGLVRVLAVEGARTLFDTNISDHHHFYVEGDGEIRDIDASSISIANIPEPPEGFEIANIDVVIRVRPISGR</sequence>
<dbReference type="NCBIfam" id="NF045678">
    <property type="entry name" value="TransRegIrrA"/>
    <property type="match status" value="1"/>
</dbReference>
<dbReference type="NCBIfam" id="NF045677">
    <property type="entry name" value="FeRespRegIrr"/>
    <property type="match status" value="1"/>
</dbReference>
<evidence type="ECO:0000256" key="2">
    <source>
        <dbReference type="ARBA" id="ARBA00007957"/>
    </source>
</evidence>
<evidence type="ECO:0000256" key="11">
    <source>
        <dbReference type="RuleBase" id="RU364037"/>
    </source>
</evidence>
<comment type="subunit">
    <text evidence="11">Homodimer.</text>
</comment>
<evidence type="ECO:0000256" key="1">
    <source>
        <dbReference type="ARBA" id="ARBA00004496"/>
    </source>
</evidence>
<comment type="similarity">
    <text evidence="2 11">Belongs to the Fur family.</text>
</comment>
<dbReference type="GO" id="GO:0003700">
    <property type="term" value="F:DNA-binding transcription factor activity"/>
    <property type="evidence" value="ECO:0007669"/>
    <property type="project" value="UniProtKB-UniRule"/>
</dbReference>
<dbReference type="GO" id="GO:0008270">
    <property type="term" value="F:zinc ion binding"/>
    <property type="evidence" value="ECO:0007669"/>
    <property type="project" value="TreeGrafter"/>
</dbReference>
<dbReference type="GO" id="GO:0000976">
    <property type="term" value="F:transcription cis-regulatory region binding"/>
    <property type="evidence" value="ECO:0007669"/>
    <property type="project" value="TreeGrafter"/>
</dbReference>
<dbReference type="Pfam" id="PF01475">
    <property type="entry name" value="FUR"/>
    <property type="match status" value="1"/>
</dbReference>
<dbReference type="AlphaFoldDB" id="A0A2K9Z6Q4"/>
<proteinExistence type="inferred from homology"/>
<evidence type="ECO:0000256" key="8">
    <source>
        <dbReference type="ARBA" id="ARBA00023015"/>
    </source>
</evidence>
<dbReference type="Gene3D" id="1.10.10.10">
    <property type="entry name" value="Winged helix-like DNA-binding domain superfamily/Winged helix DNA-binding domain"/>
    <property type="match status" value="1"/>
</dbReference>
<evidence type="ECO:0000256" key="5">
    <source>
        <dbReference type="ARBA" id="ARBA00022491"/>
    </source>
</evidence>
<dbReference type="SUPFAM" id="SSF46785">
    <property type="entry name" value="Winged helix' DNA-binding domain"/>
    <property type="match status" value="1"/>
</dbReference>
<keyword evidence="6 11" id="KW-0479">Metal-binding</keyword>
<reference evidence="12 13" key="1">
    <citation type="submission" date="2017-11" db="EMBL/GenBank/DDBJ databases">
        <title>Complete genome of Rhizobium leguminosarum Norway, an ineffective micro-symbiont.</title>
        <authorList>
            <person name="Hoffrichter A."/>
            <person name="Liang J."/>
            <person name="Brachmann A."/>
            <person name="Marin M."/>
        </authorList>
    </citation>
    <scope>NUCLEOTIDE SEQUENCE [LARGE SCALE GENOMIC DNA]</scope>
    <source>
        <strain evidence="12 13">Norway</strain>
    </source>
</reference>
<organism evidence="12 13">
    <name type="scientific">Rhizobium leguminosarum</name>
    <dbReference type="NCBI Taxonomy" id="384"/>
    <lineage>
        <taxon>Bacteria</taxon>
        <taxon>Pseudomonadati</taxon>
        <taxon>Pseudomonadota</taxon>
        <taxon>Alphaproteobacteria</taxon>
        <taxon>Hyphomicrobiales</taxon>
        <taxon>Rhizobiaceae</taxon>
        <taxon>Rhizobium/Agrobacterium group</taxon>
        <taxon>Rhizobium</taxon>
    </lineage>
</organism>
<dbReference type="Proteomes" id="UP000238523">
    <property type="component" value="Chromosome"/>
</dbReference>
<dbReference type="InterPro" id="IPR036390">
    <property type="entry name" value="WH_DNA-bd_sf"/>
</dbReference>
<dbReference type="GO" id="GO:0045892">
    <property type="term" value="P:negative regulation of DNA-templated transcription"/>
    <property type="evidence" value="ECO:0007669"/>
    <property type="project" value="TreeGrafter"/>
</dbReference>
<dbReference type="InterPro" id="IPR036388">
    <property type="entry name" value="WH-like_DNA-bd_sf"/>
</dbReference>
<evidence type="ECO:0000256" key="6">
    <source>
        <dbReference type="ARBA" id="ARBA00022723"/>
    </source>
</evidence>
<dbReference type="FunFam" id="1.10.10.10:FF:000007">
    <property type="entry name" value="Ferric uptake regulation protein"/>
    <property type="match status" value="1"/>
</dbReference>
<evidence type="ECO:0000313" key="12">
    <source>
        <dbReference type="EMBL" id="AUW43937.1"/>
    </source>
</evidence>
<dbReference type="EMBL" id="CP025012">
    <property type="protein sequence ID" value="AUW43937.1"/>
    <property type="molecule type" value="Genomic_DNA"/>
</dbReference>
<keyword evidence="5 11" id="KW-0678">Repressor</keyword>
<dbReference type="GO" id="GO:1900376">
    <property type="term" value="P:regulation of secondary metabolite biosynthetic process"/>
    <property type="evidence" value="ECO:0007669"/>
    <property type="project" value="TreeGrafter"/>
</dbReference>
<name>A0A2K9Z6Q4_RHILE</name>
<keyword evidence="8 11" id="KW-0805">Transcription regulation</keyword>
<keyword evidence="4 11" id="KW-0963">Cytoplasm</keyword>
<dbReference type="PANTHER" id="PTHR33202">
    <property type="entry name" value="ZINC UPTAKE REGULATION PROTEIN"/>
    <property type="match status" value="1"/>
</dbReference>
<accession>A0A2K9Z6Q4</accession>
<gene>
    <name evidence="12" type="primary">irrB</name>
    <name evidence="11" type="synonym">fur</name>
    <name evidence="12" type="ORF">CUJ84_Chr003604</name>
</gene>
<evidence type="ECO:0000256" key="7">
    <source>
        <dbReference type="ARBA" id="ARBA00022833"/>
    </source>
</evidence>
<dbReference type="PANTHER" id="PTHR33202:SF7">
    <property type="entry name" value="FERRIC UPTAKE REGULATION PROTEIN"/>
    <property type="match status" value="1"/>
</dbReference>
<evidence type="ECO:0000256" key="9">
    <source>
        <dbReference type="ARBA" id="ARBA00023125"/>
    </source>
</evidence>
<evidence type="ECO:0000313" key="13">
    <source>
        <dbReference type="Proteomes" id="UP000238523"/>
    </source>
</evidence>
<keyword evidence="9 11" id="KW-0238">DNA-binding</keyword>
<keyword evidence="11" id="KW-0408">Iron</keyword>